<evidence type="ECO:0000313" key="3">
    <source>
        <dbReference type="Proteomes" id="UP000663829"/>
    </source>
</evidence>
<accession>A0A814XIZ1</accession>
<evidence type="ECO:0000313" key="1">
    <source>
        <dbReference type="EMBL" id="CAF1211839.1"/>
    </source>
</evidence>
<dbReference type="AlphaFoldDB" id="A0A814XIZ1"/>
<name>A0A814XIZ1_9BILA</name>
<dbReference type="Proteomes" id="UP000681722">
    <property type="component" value="Unassembled WGS sequence"/>
</dbReference>
<dbReference type="EMBL" id="CAJOBC010008972">
    <property type="protein sequence ID" value="CAF3975800.1"/>
    <property type="molecule type" value="Genomic_DNA"/>
</dbReference>
<proteinExistence type="predicted"/>
<reference evidence="1" key="1">
    <citation type="submission" date="2021-02" db="EMBL/GenBank/DDBJ databases">
        <authorList>
            <person name="Nowell W R."/>
        </authorList>
    </citation>
    <scope>NUCLEOTIDE SEQUENCE</scope>
</reference>
<dbReference type="Proteomes" id="UP000663829">
    <property type="component" value="Unassembled WGS sequence"/>
</dbReference>
<protein>
    <submittedName>
        <fullName evidence="1">Uncharacterized protein</fullName>
    </submittedName>
</protein>
<gene>
    <name evidence="1" type="ORF">GPM918_LOCUS24250</name>
    <name evidence="2" type="ORF">SRO942_LOCUS24249</name>
</gene>
<keyword evidence="3" id="KW-1185">Reference proteome</keyword>
<dbReference type="EMBL" id="CAJNOQ010008971">
    <property type="protein sequence ID" value="CAF1211839.1"/>
    <property type="molecule type" value="Genomic_DNA"/>
</dbReference>
<comment type="caution">
    <text evidence="1">The sequence shown here is derived from an EMBL/GenBank/DDBJ whole genome shotgun (WGS) entry which is preliminary data.</text>
</comment>
<sequence length="278" mass="31419">MIQLQQQQYQLIPQVINFLVLAKYFSTDIYLYPNFPATVIITTTTQTTTTTTVTITYSSLYPAPVNSSAAAAGTYRTNLLLNGDGETGPCATGGTYEAPTDWSPIGSITQVSYTDTNANQNSGTPGPSWIINEQDNVWHVQMSVINEGDEFIQLDNCFDVILLQLCKTLSRIPPIQMDEVNKMVLNRCRLHCMHDEAELDRINEFENSYRSDAAIRWHTKDSFLFRLLNSARCTNDMNTANHQNLLLLLIVCVQRIPTQKAEYDNIRYNKTCFVSDYG</sequence>
<organism evidence="1 3">
    <name type="scientific">Didymodactylos carnosus</name>
    <dbReference type="NCBI Taxonomy" id="1234261"/>
    <lineage>
        <taxon>Eukaryota</taxon>
        <taxon>Metazoa</taxon>
        <taxon>Spiralia</taxon>
        <taxon>Gnathifera</taxon>
        <taxon>Rotifera</taxon>
        <taxon>Eurotatoria</taxon>
        <taxon>Bdelloidea</taxon>
        <taxon>Philodinida</taxon>
        <taxon>Philodinidae</taxon>
        <taxon>Didymodactylos</taxon>
    </lineage>
</organism>
<evidence type="ECO:0000313" key="2">
    <source>
        <dbReference type="EMBL" id="CAF3975800.1"/>
    </source>
</evidence>